<accession>A0ABC9C1T6</accession>
<organism evidence="3 4">
    <name type="scientific">Urochloa decumbens</name>
    <dbReference type="NCBI Taxonomy" id="240449"/>
    <lineage>
        <taxon>Eukaryota</taxon>
        <taxon>Viridiplantae</taxon>
        <taxon>Streptophyta</taxon>
        <taxon>Embryophyta</taxon>
        <taxon>Tracheophyta</taxon>
        <taxon>Spermatophyta</taxon>
        <taxon>Magnoliopsida</taxon>
        <taxon>Liliopsida</taxon>
        <taxon>Poales</taxon>
        <taxon>Poaceae</taxon>
        <taxon>PACMAD clade</taxon>
        <taxon>Panicoideae</taxon>
        <taxon>Panicodae</taxon>
        <taxon>Paniceae</taxon>
        <taxon>Melinidinae</taxon>
        <taxon>Urochloa</taxon>
    </lineage>
</organism>
<evidence type="ECO:0000259" key="2">
    <source>
        <dbReference type="Pfam" id="PF12937"/>
    </source>
</evidence>
<evidence type="ECO:0000256" key="1">
    <source>
        <dbReference type="SAM" id="MobiDB-lite"/>
    </source>
</evidence>
<dbReference type="PANTHER" id="PTHR36140:SF3">
    <property type="entry name" value="F-BOX DOMAIN-CONTAINING PROTEIN"/>
    <property type="match status" value="1"/>
</dbReference>
<proteinExistence type="predicted"/>
<dbReference type="EMBL" id="OZ075138">
    <property type="protein sequence ID" value="CAL5010281.1"/>
    <property type="molecule type" value="Genomic_DNA"/>
</dbReference>
<dbReference type="Pfam" id="PF12937">
    <property type="entry name" value="F-box-like"/>
    <property type="match status" value="1"/>
</dbReference>
<name>A0ABC9C1T6_9POAL</name>
<dbReference type="InterPro" id="IPR036047">
    <property type="entry name" value="F-box-like_dom_sf"/>
</dbReference>
<dbReference type="CDD" id="cd09917">
    <property type="entry name" value="F-box_SF"/>
    <property type="match status" value="1"/>
</dbReference>
<feature type="domain" description="F-box" evidence="2">
    <location>
        <begin position="39"/>
        <end position="73"/>
    </location>
</feature>
<dbReference type="InterPro" id="IPR001810">
    <property type="entry name" value="F-box_dom"/>
</dbReference>
<evidence type="ECO:0000313" key="4">
    <source>
        <dbReference type="Proteomes" id="UP001497457"/>
    </source>
</evidence>
<keyword evidence="4" id="KW-1185">Reference proteome</keyword>
<gene>
    <name evidence="3" type="ORF">URODEC1_LOCUS69929</name>
</gene>
<sequence length="265" mass="28265">MPPTKRARGGGGGGSKGWLPVWRDPSKLPRRAEGDGTPLPDEILLGIFAGFPEIANLVRCVATCRRWRRLVSGEAAFISRQRPGTGDNKFQPPLALGFFHQHDAAAPRFIPKASAASRRFPGLQSPSSSPLLDSSSCIVASRNGLVVVDLCRGGGGCGKHVRALNLCVCNPMTGEAHALPPLAGKDRLGHYACTVLTADDYHDGIDPPQSPSSYRLLLLYSRCGFTAFRCYSDDSGGWSPEAKVTGVLDICPRANWIGSTTGPLK</sequence>
<dbReference type="AlphaFoldDB" id="A0ABC9C1T6"/>
<dbReference type="SUPFAM" id="SSF81383">
    <property type="entry name" value="F-box domain"/>
    <property type="match status" value="1"/>
</dbReference>
<dbReference type="PANTHER" id="PTHR36140">
    <property type="entry name" value="F-BOX DOMAIN-CONTAINING PROTEIN-RELATED"/>
    <property type="match status" value="1"/>
</dbReference>
<protein>
    <recommendedName>
        <fullName evidence="2">F-box domain-containing protein</fullName>
    </recommendedName>
</protein>
<reference evidence="4" key="1">
    <citation type="submission" date="2024-06" db="EMBL/GenBank/DDBJ databases">
        <authorList>
            <person name="Ryan C."/>
        </authorList>
    </citation>
    <scope>NUCLEOTIDE SEQUENCE [LARGE SCALE GENOMIC DNA]</scope>
</reference>
<feature type="compositionally biased region" description="Basic and acidic residues" evidence="1">
    <location>
        <begin position="24"/>
        <end position="34"/>
    </location>
</feature>
<dbReference type="Proteomes" id="UP001497457">
    <property type="component" value="Chromosome 28b"/>
</dbReference>
<evidence type="ECO:0000313" key="3">
    <source>
        <dbReference type="EMBL" id="CAL5010281.1"/>
    </source>
</evidence>
<reference evidence="3 4" key="2">
    <citation type="submission" date="2024-10" db="EMBL/GenBank/DDBJ databases">
        <authorList>
            <person name="Ryan C."/>
        </authorList>
    </citation>
    <scope>NUCLEOTIDE SEQUENCE [LARGE SCALE GENOMIC DNA]</scope>
</reference>
<dbReference type="Gene3D" id="1.20.1280.50">
    <property type="match status" value="1"/>
</dbReference>
<feature type="region of interest" description="Disordered" evidence="1">
    <location>
        <begin position="1"/>
        <end position="35"/>
    </location>
</feature>